<keyword evidence="2" id="KW-0813">Transport</keyword>
<proteinExistence type="inferred from homology"/>
<comment type="similarity">
    <text evidence="1">Belongs to the bacterial solute-binding protein 5 family.</text>
</comment>
<dbReference type="PANTHER" id="PTHR30290:SF9">
    <property type="entry name" value="OLIGOPEPTIDE-BINDING PROTEIN APPA"/>
    <property type="match status" value="1"/>
</dbReference>
<dbReference type="GO" id="GO:0042597">
    <property type="term" value="C:periplasmic space"/>
    <property type="evidence" value="ECO:0007669"/>
    <property type="project" value="UniProtKB-ARBA"/>
</dbReference>
<evidence type="ECO:0000256" key="2">
    <source>
        <dbReference type="ARBA" id="ARBA00022448"/>
    </source>
</evidence>
<evidence type="ECO:0000259" key="4">
    <source>
        <dbReference type="Pfam" id="PF00496"/>
    </source>
</evidence>
<dbReference type="Pfam" id="PF00496">
    <property type="entry name" value="SBP_bac_5"/>
    <property type="match status" value="1"/>
</dbReference>
<dbReference type="InterPro" id="IPR030678">
    <property type="entry name" value="Peptide/Ni-bd"/>
</dbReference>
<dbReference type="Gene3D" id="3.40.190.10">
    <property type="entry name" value="Periplasmic binding protein-like II"/>
    <property type="match status" value="1"/>
</dbReference>
<evidence type="ECO:0000256" key="3">
    <source>
        <dbReference type="ARBA" id="ARBA00022729"/>
    </source>
</evidence>
<evidence type="ECO:0000313" key="6">
    <source>
        <dbReference type="Proteomes" id="UP000612893"/>
    </source>
</evidence>
<name>A0A934KCG4_9BACT</name>
<sequence length="550" mass="59863">MTTDDLAPEDGLHGLVRARLSGHLSRRGFISRVTALGVSASGAAALLAACQGSTSSSGSSSSPGTATRKPVIRVAYSGAPNGFDPGKAAVSYSHYVIEFIFSTLVALDKNSQPIPDLASSWDISSDGTQYTFHLRKGVKFHNGDEMTAADVKFTIDRLKDPKTGYPYVSYVEPVDHVEVVDPYTVKMVLSKPSAPFLTGMAHPGQSIVPMKAVQGGAEMNSTPIGTGPYKFVTYTPGTQFTLARHTAYYLPDRPYFDKFEGHIITDGTARTNALTGGLVDFSTDVDAKDWSTISSSSALKALSFQSGHFHWIGVNLRRKPFDEKNVRLAIGYAIDRKAIVDGAYFGQAVPMLGGTVPSWSWAYDADLHPFPAKADVQKAKQLLSQSSVPNGFTTSYINPAGIGFLTDQVPIIQQNLKAIGVNINIKTLDLAAYIAAIFTDKNFDMFNINWVSPLADPDDFTYLDYFSTSSFNPYGYASKEMDAAIDAGRATTDQAKRKAAYFKAQELQMSDYPEILTVNQNVLHAYTSKLHNYTPIHTGFIRPLRDAWIA</sequence>
<organism evidence="5 6">
    <name type="scientific">Candidatus Nephthysia bennettiae</name>
    <dbReference type="NCBI Taxonomy" id="3127016"/>
    <lineage>
        <taxon>Bacteria</taxon>
        <taxon>Bacillati</taxon>
        <taxon>Candidatus Dormiibacterota</taxon>
        <taxon>Candidatus Dormibacteria</taxon>
        <taxon>Candidatus Dormibacterales</taxon>
        <taxon>Candidatus Dormibacteraceae</taxon>
        <taxon>Candidatus Nephthysia</taxon>
    </lineage>
</organism>
<keyword evidence="6" id="KW-1185">Reference proteome</keyword>
<dbReference type="EMBL" id="JAEKNR010000209">
    <property type="protein sequence ID" value="MBJ7600523.1"/>
    <property type="molecule type" value="Genomic_DNA"/>
</dbReference>
<dbReference type="InterPro" id="IPR039424">
    <property type="entry name" value="SBP_5"/>
</dbReference>
<dbReference type="Proteomes" id="UP000612893">
    <property type="component" value="Unassembled WGS sequence"/>
</dbReference>
<evidence type="ECO:0000256" key="1">
    <source>
        <dbReference type="ARBA" id="ARBA00005695"/>
    </source>
</evidence>
<dbReference type="GO" id="GO:0015833">
    <property type="term" value="P:peptide transport"/>
    <property type="evidence" value="ECO:0007669"/>
    <property type="project" value="TreeGrafter"/>
</dbReference>
<dbReference type="Gene3D" id="3.10.105.10">
    <property type="entry name" value="Dipeptide-binding Protein, Domain 3"/>
    <property type="match status" value="1"/>
</dbReference>
<keyword evidence="3" id="KW-0732">Signal</keyword>
<protein>
    <submittedName>
        <fullName evidence="5">ABC transporter substrate-binding protein</fullName>
    </submittedName>
</protein>
<dbReference type="CDD" id="cd00995">
    <property type="entry name" value="PBP2_NikA_DppA_OppA_like"/>
    <property type="match status" value="1"/>
</dbReference>
<dbReference type="AlphaFoldDB" id="A0A934KCG4"/>
<reference evidence="5" key="1">
    <citation type="submission" date="2020-10" db="EMBL/GenBank/DDBJ databases">
        <title>Ca. Dormibacterota MAGs.</title>
        <authorList>
            <person name="Montgomery K."/>
        </authorList>
    </citation>
    <scope>NUCLEOTIDE SEQUENCE [LARGE SCALE GENOMIC DNA]</scope>
    <source>
        <strain evidence="5">SC8812_S17_10</strain>
    </source>
</reference>
<accession>A0A934KCG4</accession>
<dbReference type="PIRSF" id="PIRSF002741">
    <property type="entry name" value="MppA"/>
    <property type="match status" value="1"/>
</dbReference>
<dbReference type="GO" id="GO:1904680">
    <property type="term" value="F:peptide transmembrane transporter activity"/>
    <property type="evidence" value="ECO:0007669"/>
    <property type="project" value="TreeGrafter"/>
</dbReference>
<evidence type="ECO:0000313" key="5">
    <source>
        <dbReference type="EMBL" id="MBJ7600523.1"/>
    </source>
</evidence>
<dbReference type="GO" id="GO:0043190">
    <property type="term" value="C:ATP-binding cassette (ABC) transporter complex"/>
    <property type="evidence" value="ECO:0007669"/>
    <property type="project" value="InterPro"/>
</dbReference>
<feature type="domain" description="Solute-binding protein family 5" evidence="4">
    <location>
        <begin position="113"/>
        <end position="470"/>
    </location>
</feature>
<dbReference type="SUPFAM" id="SSF53850">
    <property type="entry name" value="Periplasmic binding protein-like II"/>
    <property type="match status" value="1"/>
</dbReference>
<dbReference type="RefSeq" id="WP_338204389.1">
    <property type="nucleotide sequence ID" value="NZ_JAEKNR010000209.1"/>
</dbReference>
<gene>
    <name evidence="5" type="ORF">JF922_20945</name>
</gene>
<dbReference type="InterPro" id="IPR000914">
    <property type="entry name" value="SBP_5_dom"/>
</dbReference>
<comment type="caution">
    <text evidence="5">The sequence shown here is derived from an EMBL/GenBank/DDBJ whole genome shotgun (WGS) entry which is preliminary data.</text>
</comment>
<dbReference type="PANTHER" id="PTHR30290">
    <property type="entry name" value="PERIPLASMIC BINDING COMPONENT OF ABC TRANSPORTER"/>
    <property type="match status" value="1"/>
</dbReference>
<dbReference type="Gene3D" id="3.90.76.10">
    <property type="entry name" value="Dipeptide-binding Protein, Domain 1"/>
    <property type="match status" value="1"/>
</dbReference>